<feature type="transmembrane region" description="Helical" evidence="6">
    <location>
        <begin position="208"/>
        <end position="228"/>
    </location>
</feature>
<organism evidence="7">
    <name type="scientific">Xenorhabdus szentirmaii</name>
    <dbReference type="NCBI Taxonomy" id="290112"/>
    <lineage>
        <taxon>Bacteria</taxon>
        <taxon>Pseudomonadati</taxon>
        <taxon>Pseudomonadota</taxon>
        <taxon>Gammaproteobacteria</taxon>
        <taxon>Enterobacterales</taxon>
        <taxon>Morganellaceae</taxon>
        <taxon>Xenorhabdus</taxon>
    </lineage>
</organism>
<feature type="transmembrane region" description="Helical" evidence="6">
    <location>
        <begin position="140"/>
        <end position="160"/>
    </location>
</feature>
<dbReference type="EMBL" id="JACXBF010000172">
    <property type="protein sequence ID" value="MBD2800386.1"/>
    <property type="molecule type" value="Genomic_DNA"/>
</dbReference>
<dbReference type="InterPro" id="IPR002797">
    <property type="entry name" value="Polysacc_synth"/>
</dbReference>
<keyword evidence="2" id="KW-1003">Cell membrane</keyword>
<evidence type="ECO:0000256" key="2">
    <source>
        <dbReference type="ARBA" id="ARBA00022475"/>
    </source>
</evidence>
<feature type="transmembrane region" description="Helical" evidence="6">
    <location>
        <begin position="326"/>
        <end position="344"/>
    </location>
</feature>
<protein>
    <submittedName>
        <fullName evidence="7">Flippase</fullName>
    </submittedName>
</protein>
<dbReference type="PANTHER" id="PTHR30250:SF11">
    <property type="entry name" value="O-ANTIGEN TRANSPORTER-RELATED"/>
    <property type="match status" value="1"/>
</dbReference>
<keyword evidence="4 6" id="KW-1133">Transmembrane helix</keyword>
<keyword evidence="3 6" id="KW-0812">Transmembrane</keyword>
<proteinExistence type="predicted"/>
<evidence type="ECO:0000256" key="6">
    <source>
        <dbReference type="SAM" id="Phobius"/>
    </source>
</evidence>
<feature type="transmembrane region" description="Helical" evidence="6">
    <location>
        <begin position="356"/>
        <end position="374"/>
    </location>
</feature>
<name>A0AAW3YSU2_9GAMM</name>
<gene>
    <name evidence="7" type="ORF">ID854_07920</name>
</gene>
<comment type="caution">
    <text evidence="7">The sequence shown here is derived from an EMBL/GenBank/DDBJ whole genome shotgun (WGS) entry which is preliminary data.</text>
</comment>
<feature type="transmembrane region" description="Helical" evidence="6">
    <location>
        <begin position="84"/>
        <end position="102"/>
    </location>
</feature>
<comment type="subcellular location">
    <subcellularLocation>
        <location evidence="1">Cell membrane</location>
        <topology evidence="1">Multi-pass membrane protein</topology>
    </subcellularLocation>
</comment>
<feature type="transmembrane region" description="Helical" evidence="6">
    <location>
        <begin position="40"/>
        <end position="63"/>
    </location>
</feature>
<evidence type="ECO:0000256" key="4">
    <source>
        <dbReference type="ARBA" id="ARBA00022989"/>
    </source>
</evidence>
<dbReference type="RefSeq" id="WP_323868769.1">
    <property type="nucleotide sequence ID" value="NZ_JACXBF010000172.1"/>
</dbReference>
<feature type="transmembrane region" description="Helical" evidence="6">
    <location>
        <begin position="108"/>
        <end position="128"/>
    </location>
</feature>
<dbReference type="AlphaFoldDB" id="A0AAW3YSU2"/>
<feature type="transmembrane region" description="Helical" evidence="6">
    <location>
        <begin position="248"/>
        <end position="275"/>
    </location>
</feature>
<dbReference type="InterPro" id="IPR050833">
    <property type="entry name" value="Poly_Biosynth_Transport"/>
</dbReference>
<feature type="transmembrane region" description="Helical" evidence="6">
    <location>
        <begin position="12"/>
        <end position="34"/>
    </location>
</feature>
<dbReference type="CDD" id="cd13128">
    <property type="entry name" value="MATE_Wzx_like"/>
    <property type="match status" value="1"/>
</dbReference>
<evidence type="ECO:0000256" key="1">
    <source>
        <dbReference type="ARBA" id="ARBA00004651"/>
    </source>
</evidence>
<evidence type="ECO:0000313" key="7">
    <source>
        <dbReference type="EMBL" id="MBD2800386.1"/>
    </source>
</evidence>
<dbReference type="Proteomes" id="UP001193920">
    <property type="component" value="Unassembled WGS sequence"/>
</dbReference>
<feature type="transmembrane region" description="Helical" evidence="6">
    <location>
        <begin position="287"/>
        <end position="306"/>
    </location>
</feature>
<feature type="transmembrane region" description="Helical" evidence="6">
    <location>
        <begin position="166"/>
        <end position="187"/>
    </location>
</feature>
<dbReference type="PANTHER" id="PTHR30250">
    <property type="entry name" value="PST FAMILY PREDICTED COLANIC ACID TRANSPORTER"/>
    <property type="match status" value="1"/>
</dbReference>
<dbReference type="GO" id="GO:0005886">
    <property type="term" value="C:plasma membrane"/>
    <property type="evidence" value="ECO:0007669"/>
    <property type="project" value="UniProtKB-SubCell"/>
</dbReference>
<reference evidence="7" key="2">
    <citation type="journal article" date="2024" name="Toxins">
        <title>Genome Sequence Analysis of Native Xenorhabdus Strains Isolated from Entomopathogenic Nematodes in Argentina.</title>
        <authorList>
            <person name="Palma L."/>
            <person name="Frizzo L."/>
            <person name="Kaiser S."/>
            <person name="Berry C."/>
            <person name="Caballero P."/>
            <person name="Bode H.B."/>
            <person name="Del Valle E.E."/>
        </authorList>
    </citation>
    <scope>NUCLEOTIDE SEQUENCE</scope>
    <source>
        <strain evidence="7">M</strain>
    </source>
</reference>
<sequence>MKKIIFNSIWLLLERLINIIGNLLVTIYVARYLGPNNMGIINFSLAISALIIPITQLGGDITLFNKAAQKEVSAIKLLKATNNLRLIICFILIIISISYFYIMREDSTNIFVLILMMMACLFSSLDLYRNFFDAISKSKLNSIATQMGVYISLIVRFIFVKLNLSLIYFTIPFILSSLIPFFIRLFYFSNQQKKYTFPKIRKQRDKIYIKYFIFTGIPLTLSSLSIVFYTKINQIFIGEYLDMSAVAIFSAAMTIAQGWSFIPISIVTVMFAHILKNKKIDFQKGIVFLYFIVFLISIPIIFMIHLYNDSIIYITYGKQYSSASEILGILAISSLFSVVGTISYRTIVTMGGYKFIMYKMFIIAMFNVLLNIYMIREYGIIGAAYSTLITEIVSATIANFIFRNGIIFKLIISAPVSLKSFIKE</sequence>
<accession>A0AAW3YSU2</accession>
<keyword evidence="5 6" id="KW-0472">Membrane</keyword>
<evidence type="ECO:0000256" key="5">
    <source>
        <dbReference type="ARBA" id="ARBA00023136"/>
    </source>
</evidence>
<dbReference type="Pfam" id="PF01943">
    <property type="entry name" value="Polysacc_synt"/>
    <property type="match status" value="1"/>
</dbReference>
<reference evidence="7" key="1">
    <citation type="submission" date="2020-09" db="EMBL/GenBank/DDBJ databases">
        <authorList>
            <person name="Palma L."/>
            <person name="Caballero P."/>
            <person name="Berry C."/>
            <person name="Del Valle E."/>
        </authorList>
    </citation>
    <scope>NUCLEOTIDE SEQUENCE</scope>
    <source>
        <strain evidence="7">M</strain>
    </source>
</reference>
<feature type="transmembrane region" description="Helical" evidence="6">
    <location>
        <begin position="380"/>
        <end position="402"/>
    </location>
</feature>
<evidence type="ECO:0000256" key="3">
    <source>
        <dbReference type="ARBA" id="ARBA00022692"/>
    </source>
</evidence>